<organism evidence="2 3">
    <name type="scientific">Ditylenchus dipsaci</name>
    <dbReference type="NCBI Taxonomy" id="166011"/>
    <lineage>
        <taxon>Eukaryota</taxon>
        <taxon>Metazoa</taxon>
        <taxon>Ecdysozoa</taxon>
        <taxon>Nematoda</taxon>
        <taxon>Chromadorea</taxon>
        <taxon>Rhabditida</taxon>
        <taxon>Tylenchina</taxon>
        <taxon>Tylenchomorpha</taxon>
        <taxon>Sphaerularioidea</taxon>
        <taxon>Anguinidae</taxon>
        <taxon>Anguininae</taxon>
        <taxon>Ditylenchus</taxon>
    </lineage>
</organism>
<dbReference type="GO" id="GO:0046983">
    <property type="term" value="F:protein dimerization activity"/>
    <property type="evidence" value="ECO:0007669"/>
    <property type="project" value="InterPro"/>
</dbReference>
<feature type="domain" description="HAT C-terminal dimerisation" evidence="1">
    <location>
        <begin position="175"/>
        <end position="225"/>
    </location>
</feature>
<dbReference type="WBParaSite" id="jg8402">
    <property type="protein sequence ID" value="jg8402"/>
    <property type="gene ID" value="jg8402"/>
</dbReference>
<dbReference type="InterPro" id="IPR008906">
    <property type="entry name" value="HATC_C_dom"/>
</dbReference>
<evidence type="ECO:0000313" key="3">
    <source>
        <dbReference type="WBParaSite" id="jg8402"/>
    </source>
</evidence>
<dbReference type="Proteomes" id="UP000887574">
    <property type="component" value="Unplaced"/>
</dbReference>
<evidence type="ECO:0000259" key="1">
    <source>
        <dbReference type="Pfam" id="PF05699"/>
    </source>
</evidence>
<reference evidence="3" key="1">
    <citation type="submission" date="2022-11" db="UniProtKB">
        <authorList>
            <consortium name="WormBaseParasite"/>
        </authorList>
    </citation>
    <scope>IDENTIFICATION</scope>
</reference>
<evidence type="ECO:0000313" key="2">
    <source>
        <dbReference type="Proteomes" id="UP000887574"/>
    </source>
</evidence>
<keyword evidence="2" id="KW-1185">Reference proteome</keyword>
<sequence>MFWRYCNIPEGDIMSKKDLYKFKCSIRCCCNSMLVNNFLRHPLGLNNSYLGVTLHYCDQSAVLRRGFLGLSKRMSSHSRDLIRRETEIIVDTYRVLLRKVFKVVADGGSNMVKGFRDIISIDYPVRFSSTYWLFCTRSSASDNVDVQEEFCYSFWLSNFLCSHQSIQTPDNSQGVFNALKYWSSFMDTDAEATGILALEVLTIPATIAPIERIFSQVGLATTAHRKKHPLIY</sequence>
<protein>
    <submittedName>
        <fullName evidence="3">HAT C-terminal dimerisation domain-containing protein</fullName>
    </submittedName>
</protein>
<dbReference type="Pfam" id="PF05699">
    <property type="entry name" value="Dimer_Tnp_hAT"/>
    <property type="match status" value="1"/>
</dbReference>
<dbReference type="AlphaFoldDB" id="A0A915EQX4"/>
<accession>A0A915EQX4</accession>
<proteinExistence type="predicted"/>
<name>A0A915EQX4_9BILA</name>